<name>A0A9P6KEN1_9FUNG</name>
<dbReference type="Proteomes" id="UP000780801">
    <property type="component" value="Unassembled WGS sequence"/>
</dbReference>
<comment type="caution">
    <text evidence="2">The sequence shown here is derived from an EMBL/GenBank/DDBJ whole genome shotgun (WGS) entry which is preliminary data.</text>
</comment>
<keyword evidence="3" id="KW-1185">Reference proteome</keyword>
<organism evidence="2 3">
    <name type="scientific">Lunasporangiospora selenospora</name>
    <dbReference type="NCBI Taxonomy" id="979761"/>
    <lineage>
        <taxon>Eukaryota</taxon>
        <taxon>Fungi</taxon>
        <taxon>Fungi incertae sedis</taxon>
        <taxon>Mucoromycota</taxon>
        <taxon>Mortierellomycotina</taxon>
        <taxon>Mortierellomycetes</taxon>
        <taxon>Mortierellales</taxon>
        <taxon>Mortierellaceae</taxon>
        <taxon>Lunasporangiospora</taxon>
    </lineage>
</organism>
<gene>
    <name evidence="2" type="ORF">BGW38_010819</name>
</gene>
<protein>
    <submittedName>
        <fullName evidence="2">Uncharacterized protein</fullName>
    </submittedName>
</protein>
<evidence type="ECO:0000256" key="1">
    <source>
        <dbReference type="SAM" id="SignalP"/>
    </source>
</evidence>
<dbReference type="OrthoDB" id="2421607at2759"/>
<dbReference type="EMBL" id="JAABOA010000942">
    <property type="protein sequence ID" value="KAF9582744.1"/>
    <property type="molecule type" value="Genomic_DNA"/>
</dbReference>
<evidence type="ECO:0000313" key="3">
    <source>
        <dbReference type="Proteomes" id="UP000780801"/>
    </source>
</evidence>
<evidence type="ECO:0000313" key="2">
    <source>
        <dbReference type="EMBL" id="KAF9582744.1"/>
    </source>
</evidence>
<accession>A0A9P6KEN1</accession>
<keyword evidence="1" id="KW-0732">Signal</keyword>
<proteinExistence type="predicted"/>
<dbReference type="AlphaFoldDB" id="A0A9P6KEN1"/>
<reference evidence="2" key="1">
    <citation type="journal article" date="2020" name="Fungal Divers.">
        <title>Resolving the Mortierellaceae phylogeny through synthesis of multi-gene phylogenetics and phylogenomics.</title>
        <authorList>
            <person name="Vandepol N."/>
            <person name="Liber J."/>
            <person name="Desiro A."/>
            <person name="Na H."/>
            <person name="Kennedy M."/>
            <person name="Barry K."/>
            <person name="Grigoriev I.V."/>
            <person name="Miller A.N."/>
            <person name="O'Donnell K."/>
            <person name="Stajich J.E."/>
            <person name="Bonito G."/>
        </authorList>
    </citation>
    <scope>NUCLEOTIDE SEQUENCE</scope>
    <source>
        <strain evidence="2">KOD1015</strain>
    </source>
</reference>
<feature type="signal peptide" evidence="1">
    <location>
        <begin position="1"/>
        <end position="25"/>
    </location>
</feature>
<sequence>MKASLFHFLTILVCALAILSVRVEAQDDPAPGDVQDSEGLDDYTCEADPGFEFLCDDNLTDDEQKFNEIFDNIPKEDPDAPQGQKRRSYPLLFKRDCNLSDVKDYFKAYWDNLKLIFKGQFGLGIFNQLKNSGSWCEKDCWVVKLVLKALAIMSGGRSNLICDCLYPIVKLKDTYDNLACATDTQPVNTIINGCTAKLGKQLKKSLKRQQKVLTSAGKAACAAQN</sequence>
<feature type="chain" id="PRO_5040456493" evidence="1">
    <location>
        <begin position="26"/>
        <end position="225"/>
    </location>
</feature>